<comment type="cofactor">
    <cofactor evidence="8">
        <name>Mg(2+)</name>
        <dbReference type="ChEBI" id="CHEBI:18420"/>
    </cofactor>
    <text evidence="8">Binds 1 Mg(2+) ion.</text>
</comment>
<dbReference type="SUPFAM" id="SSF53649">
    <property type="entry name" value="Alkaline phosphatase-like"/>
    <property type="match status" value="1"/>
</dbReference>
<gene>
    <name evidence="11" type="ORF">C8J48_3389</name>
</gene>
<dbReference type="RefSeq" id="WP_107728368.1">
    <property type="nucleotide sequence ID" value="NZ_PZZP01000003.1"/>
</dbReference>
<accession>A0A2T4Z1S8</accession>
<comment type="cofactor">
    <cofactor evidence="8">
        <name>Zn(2+)</name>
        <dbReference type="ChEBI" id="CHEBI:29105"/>
    </cofactor>
    <text evidence="8">Binds 2 Zn(2+) ions.</text>
</comment>
<dbReference type="Proteomes" id="UP000241639">
    <property type="component" value="Unassembled WGS sequence"/>
</dbReference>
<keyword evidence="12" id="KW-1185">Reference proteome</keyword>
<evidence type="ECO:0000256" key="6">
    <source>
        <dbReference type="ARBA" id="ARBA00022842"/>
    </source>
</evidence>
<keyword evidence="2" id="KW-0597">Phosphoprotein</keyword>
<dbReference type="PRINTS" id="PR00113">
    <property type="entry name" value="ALKPHPHTASE"/>
</dbReference>
<dbReference type="OrthoDB" id="9794455at2"/>
<dbReference type="PANTHER" id="PTHR11596">
    <property type="entry name" value="ALKALINE PHOSPHATASE"/>
    <property type="match status" value="1"/>
</dbReference>
<evidence type="ECO:0000313" key="11">
    <source>
        <dbReference type="EMBL" id="PTM54737.1"/>
    </source>
</evidence>
<proteinExistence type="inferred from homology"/>
<feature type="binding site" evidence="8">
    <location>
        <position position="310"/>
    </location>
    <ligand>
        <name>Zn(2+)</name>
        <dbReference type="ChEBI" id="CHEBI:29105"/>
        <label>2</label>
    </ligand>
</feature>
<dbReference type="GO" id="GO:0004035">
    <property type="term" value="F:alkaline phosphatase activity"/>
    <property type="evidence" value="ECO:0007669"/>
    <property type="project" value="TreeGrafter"/>
</dbReference>
<sequence length="439" mass="47423">MWKKWTSITLAIALLVSVFAVSLSGDAEAVKQKPAKGAVKNVIFMIPDGFNASYATNYRWFKGSDAVWDDMLVGMMKTYSNDTKVTDSAAAGTAMATGVKTDNGKISVDPEGNELKTILEAAVEVDKSTGLVATSTITHATPAVFASHVASRADEADIAPQMLERVDVMLGGGKQYFQPESKGGKQKEDLIATAQEDGYQLLEDKDQLKKAKSDKLLGLFADDAMAPEQQREETNEPSLQEMTDTAIQTLNKNDNGFFLMVEGSQIDWAGHAHDAAWAMHDTAAFEKAVKSAIDFAKKDGNTLVVVAGDHETGGMSVGGYGQYAANPEILRDVKATGERMAEELNQDRSNAKEVLKQYANIEISDKQAKQIQDATKPVDAINAVVSEHALVGWTSSQHTGVDVPLYAYGPGSNLFSGLQDNTDLPKLMAKAMKIKFKQK</sequence>
<dbReference type="PROSITE" id="PS00123">
    <property type="entry name" value="ALKALINE_PHOSPHATASE"/>
    <property type="match status" value="1"/>
</dbReference>
<feature type="binding site" evidence="8">
    <location>
        <position position="309"/>
    </location>
    <ligand>
        <name>Zn(2+)</name>
        <dbReference type="ChEBI" id="CHEBI:29105"/>
        <label>2</label>
    </ligand>
</feature>
<evidence type="ECO:0000256" key="8">
    <source>
        <dbReference type="PIRSR" id="PIRSR601952-2"/>
    </source>
</evidence>
<feature type="binding site" evidence="8">
    <location>
        <position position="271"/>
    </location>
    <ligand>
        <name>Zn(2+)</name>
        <dbReference type="ChEBI" id="CHEBI:29105"/>
        <label>2</label>
    </ligand>
</feature>
<comment type="similarity">
    <text evidence="1 9">Belongs to the alkaline phosphatase family.</text>
</comment>
<feature type="binding site" evidence="8">
    <location>
        <position position="398"/>
    </location>
    <ligand>
        <name>Zn(2+)</name>
        <dbReference type="ChEBI" id="CHEBI:29105"/>
        <label>2</label>
    </ligand>
</feature>
<feature type="active site" description="Phosphoserine intermediate" evidence="7">
    <location>
        <position position="88"/>
    </location>
</feature>
<evidence type="ECO:0000256" key="1">
    <source>
        <dbReference type="ARBA" id="ARBA00005984"/>
    </source>
</evidence>
<feature type="binding site" evidence="8">
    <location>
        <position position="139"/>
    </location>
    <ligand>
        <name>Mg(2+)</name>
        <dbReference type="ChEBI" id="CHEBI:18420"/>
    </ligand>
</feature>
<keyword evidence="3 8" id="KW-0479">Metal-binding</keyword>
<dbReference type="Pfam" id="PF00245">
    <property type="entry name" value="Alk_phosphatase"/>
    <property type="match status" value="1"/>
</dbReference>
<dbReference type="Gene3D" id="3.40.720.10">
    <property type="entry name" value="Alkaline Phosphatase, subunit A"/>
    <property type="match status" value="1"/>
</dbReference>
<dbReference type="PANTHER" id="PTHR11596:SF5">
    <property type="entry name" value="ALKALINE PHOSPHATASE"/>
    <property type="match status" value="1"/>
</dbReference>
<dbReference type="Gene3D" id="1.10.60.40">
    <property type="match status" value="1"/>
</dbReference>
<dbReference type="EMBL" id="PZZP01000003">
    <property type="protein sequence ID" value="PTM54737.1"/>
    <property type="molecule type" value="Genomic_DNA"/>
</dbReference>
<feature type="chain" id="PRO_5015613587" evidence="10">
    <location>
        <begin position="30"/>
        <end position="439"/>
    </location>
</feature>
<reference evidence="11 12" key="1">
    <citation type="submission" date="2018-04" db="EMBL/GenBank/DDBJ databases">
        <title>Genomic Encyclopedia of Archaeal and Bacterial Type Strains, Phase II (KMG-II): from individual species to whole genera.</title>
        <authorList>
            <person name="Goeker M."/>
        </authorList>
    </citation>
    <scope>NUCLEOTIDE SEQUENCE [LARGE SCALE GENOMIC DNA]</scope>
    <source>
        <strain evidence="11 12">DSM 45169</strain>
    </source>
</reference>
<evidence type="ECO:0000256" key="5">
    <source>
        <dbReference type="ARBA" id="ARBA00022833"/>
    </source>
</evidence>
<evidence type="ECO:0000256" key="4">
    <source>
        <dbReference type="ARBA" id="ARBA00022801"/>
    </source>
</evidence>
<evidence type="ECO:0000256" key="7">
    <source>
        <dbReference type="PIRSR" id="PIRSR601952-1"/>
    </source>
</evidence>
<feature type="binding site" evidence="8">
    <location>
        <position position="267"/>
    </location>
    <ligand>
        <name>Zn(2+)</name>
        <dbReference type="ChEBI" id="CHEBI:29105"/>
        <label>2</label>
    </ligand>
</feature>
<dbReference type="GO" id="GO:0046872">
    <property type="term" value="F:metal ion binding"/>
    <property type="evidence" value="ECO:0007669"/>
    <property type="project" value="UniProtKB-KW"/>
</dbReference>
<evidence type="ECO:0000256" key="10">
    <source>
        <dbReference type="SAM" id="SignalP"/>
    </source>
</evidence>
<evidence type="ECO:0000256" key="3">
    <source>
        <dbReference type="ARBA" id="ARBA00022723"/>
    </source>
</evidence>
<organism evidence="11 12">
    <name type="scientific">Desmospora activa DSM 45169</name>
    <dbReference type="NCBI Taxonomy" id="1121389"/>
    <lineage>
        <taxon>Bacteria</taxon>
        <taxon>Bacillati</taxon>
        <taxon>Bacillota</taxon>
        <taxon>Bacilli</taxon>
        <taxon>Bacillales</taxon>
        <taxon>Thermoactinomycetaceae</taxon>
        <taxon>Desmospora</taxon>
    </lineage>
</organism>
<evidence type="ECO:0000256" key="2">
    <source>
        <dbReference type="ARBA" id="ARBA00022553"/>
    </source>
</evidence>
<evidence type="ECO:0000256" key="9">
    <source>
        <dbReference type="RuleBase" id="RU003946"/>
    </source>
</evidence>
<dbReference type="InterPro" id="IPR017850">
    <property type="entry name" value="Alkaline_phosphatase_core_sf"/>
</dbReference>
<feature type="binding site" evidence="8">
    <location>
        <position position="141"/>
    </location>
    <ligand>
        <name>Mg(2+)</name>
        <dbReference type="ChEBI" id="CHEBI:18420"/>
    </ligand>
</feature>
<feature type="binding site" evidence="8">
    <location>
        <position position="262"/>
    </location>
    <ligand>
        <name>Mg(2+)</name>
        <dbReference type="ChEBI" id="CHEBI:18420"/>
    </ligand>
</feature>
<keyword evidence="10" id="KW-0732">Signal</keyword>
<dbReference type="InterPro" id="IPR018299">
    <property type="entry name" value="Alkaline_phosphatase_AS"/>
</dbReference>
<dbReference type="AlphaFoldDB" id="A0A2T4Z1S8"/>
<feature type="signal peptide" evidence="10">
    <location>
        <begin position="1"/>
        <end position="29"/>
    </location>
</feature>
<keyword evidence="6 8" id="KW-0460">Magnesium</keyword>
<comment type="caution">
    <text evidence="11">The sequence shown here is derived from an EMBL/GenBank/DDBJ whole genome shotgun (WGS) entry which is preliminary data.</text>
</comment>
<dbReference type="CDD" id="cd16012">
    <property type="entry name" value="ALP"/>
    <property type="match status" value="1"/>
</dbReference>
<dbReference type="SMART" id="SM00098">
    <property type="entry name" value="alkPPc"/>
    <property type="match status" value="1"/>
</dbReference>
<evidence type="ECO:0000313" key="12">
    <source>
        <dbReference type="Proteomes" id="UP000241639"/>
    </source>
</evidence>
<keyword evidence="5 8" id="KW-0862">Zinc</keyword>
<keyword evidence="4" id="KW-0378">Hydrolase</keyword>
<dbReference type="InterPro" id="IPR001952">
    <property type="entry name" value="Alkaline_phosphatase"/>
</dbReference>
<name>A0A2T4Z1S8_9BACL</name>
<feature type="binding site" evidence="8">
    <location>
        <position position="48"/>
    </location>
    <ligand>
        <name>Zn(2+)</name>
        <dbReference type="ChEBI" id="CHEBI:29105"/>
        <label>2</label>
    </ligand>
</feature>
<protein>
    <submittedName>
        <fullName evidence="11">Alkaline phosphatase</fullName>
    </submittedName>
</protein>
<feature type="binding site" evidence="8">
    <location>
        <position position="48"/>
    </location>
    <ligand>
        <name>Mg(2+)</name>
        <dbReference type="ChEBI" id="CHEBI:18420"/>
    </ligand>
</feature>